<name>A0A926HPB2_9FIRM</name>
<dbReference type="GO" id="GO:0003700">
    <property type="term" value="F:DNA-binding transcription factor activity"/>
    <property type="evidence" value="ECO:0007669"/>
    <property type="project" value="TreeGrafter"/>
</dbReference>
<evidence type="ECO:0000313" key="7">
    <source>
        <dbReference type="Proteomes" id="UP000623172"/>
    </source>
</evidence>
<evidence type="ECO:0000256" key="1">
    <source>
        <dbReference type="ARBA" id="ARBA00023015"/>
    </source>
</evidence>
<gene>
    <name evidence="6" type="ORF">H8696_06435</name>
</gene>
<keyword evidence="7" id="KW-1185">Reference proteome</keyword>
<comment type="caution">
    <text evidence="6">The sequence shown here is derived from an EMBL/GenBank/DDBJ whole genome shotgun (WGS) entry which is preliminary data.</text>
</comment>
<accession>A0A926HPB2</accession>
<dbReference type="GO" id="GO:0000976">
    <property type="term" value="F:transcription cis-regulatory region binding"/>
    <property type="evidence" value="ECO:0007669"/>
    <property type="project" value="TreeGrafter"/>
</dbReference>
<feature type="domain" description="HTH lacI-type" evidence="5">
    <location>
        <begin position="4"/>
        <end position="58"/>
    </location>
</feature>
<evidence type="ECO:0000256" key="2">
    <source>
        <dbReference type="ARBA" id="ARBA00023125"/>
    </source>
</evidence>
<dbReference type="InterPro" id="IPR010982">
    <property type="entry name" value="Lambda_DNA-bd_dom_sf"/>
</dbReference>
<dbReference type="PROSITE" id="PS00356">
    <property type="entry name" value="HTH_LACI_1"/>
    <property type="match status" value="1"/>
</dbReference>
<keyword evidence="4" id="KW-0472">Membrane</keyword>
<dbReference type="PRINTS" id="PR00036">
    <property type="entry name" value="HTHLACI"/>
</dbReference>
<dbReference type="Pfam" id="PF00356">
    <property type="entry name" value="LacI"/>
    <property type="match status" value="1"/>
</dbReference>
<keyword evidence="4" id="KW-0812">Transmembrane</keyword>
<dbReference type="Gene3D" id="3.40.50.2300">
    <property type="match status" value="2"/>
</dbReference>
<dbReference type="CDD" id="cd01392">
    <property type="entry name" value="HTH_LacI"/>
    <property type="match status" value="1"/>
</dbReference>
<keyword evidence="2 6" id="KW-0238">DNA-binding</keyword>
<evidence type="ECO:0000259" key="5">
    <source>
        <dbReference type="PROSITE" id="PS50932"/>
    </source>
</evidence>
<dbReference type="RefSeq" id="WP_249316074.1">
    <property type="nucleotide sequence ID" value="NZ_JACRSR010000002.1"/>
</dbReference>
<dbReference type="PANTHER" id="PTHR30146:SF109">
    <property type="entry name" value="HTH-TYPE TRANSCRIPTIONAL REGULATOR GALS"/>
    <property type="match status" value="1"/>
</dbReference>
<feature type="transmembrane region" description="Helical" evidence="4">
    <location>
        <begin position="64"/>
        <end position="82"/>
    </location>
</feature>
<organism evidence="6 7">
    <name type="scientific">Gehongia tenuis</name>
    <dbReference type="NCBI Taxonomy" id="2763655"/>
    <lineage>
        <taxon>Bacteria</taxon>
        <taxon>Bacillati</taxon>
        <taxon>Bacillota</taxon>
        <taxon>Clostridia</taxon>
        <taxon>Christensenellales</taxon>
        <taxon>Christensenellaceae</taxon>
        <taxon>Gehongia</taxon>
    </lineage>
</organism>
<dbReference type="PANTHER" id="PTHR30146">
    <property type="entry name" value="LACI-RELATED TRANSCRIPTIONAL REPRESSOR"/>
    <property type="match status" value="1"/>
</dbReference>
<dbReference type="InterPro" id="IPR046335">
    <property type="entry name" value="LacI/GalR-like_sensor"/>
</dbReference>
<evidence type="ECO:0000256" key="3">
    <source>
        <dbReference type="ARBA" id="ARBA00023163"/>
    </source>
</evidence>
<dbReference type="AlphaFoldDB" id="A0A926HPB2"/>
<dbReference type="InterPro" id="IPR028082">
    <property type="entry name" value="Peripla_BP_I"/>
</dbReference>
<reference evidence="6" key="1">
    <citation type="submission" date="2020-08" db="EMBL/GenBank/DDBJ databases">
        <title>Genome public.</title>
        <authorList>
            <person name="Liu C."/>
            <person name="Sun Q."/>
        </authorList>
    </citation>
    <scope>NUCLEOTIDE SEQUENCE</scope>
    <source>
        <strain evidence="6">NSJ-53</strain>
    </source>
</reference>
<dbReference type="SMART" id="SM00354">
    <property type="entry name" value="HTH_LACI"/>
    <property type="match status" value="1"/>
</dbReference>
<dbReference type="PROSITE" id="PS50932">
    <property type="entry name" value="HTH_LACI_2"/>
    <property type="match status" value="1"/>
</dbReference>
<protein>
    <submittedName>
        <fullName evidence="6">LacI family DNA-binding transcriptional regulator</fullName>
    </submittedName>
</protein>
<dbReference type="Pfam" id="PF13377">
    <property type="entry name" value="Peripla_BP_3"/>
    <property type="match status" value="1"/>
</dbReference>
<dbReference type="InterPro" id="IPR000843">
    <property type="entry name" value="HTH_LacI"/>
</dbReference>
<evidence type="ECO:0000256" key="4">
    <source>
        <dbReference type="SAM" id="Phobius"/>
    </source>
</evidence>
<dbReference type="Proteomes" id="UP000623172">
    <property type="component" value="Unassembled WGS sequence"/>
</dbReference>
<keyword evidence="4" id="KW-1133">Transmembrane helix</keyword>
<dbReference type="SUPFAM" id="SSF47413">
    <property type="entry name" value="lambda repressor-like DNA-binding domains"/>
    <property type="match status" value="1"/>
</dbReference>
<keyword evidence="1" id="KW-0805">Transcription regulation</keyword>
<keyword evidence="3" id="KW-0804">Transcription</keyword>
<sequence>MKTYTIQDVARRAGVSVATVSRVINRSGPVKQQTRTKVERIIEEMEYQPNMLGRNLRQNRSGRILVLLPMFGAFYSMVNWGIQDFAHEQGYQVLVAQTYTEQGVVTGYMDMLSQHFVDGLICFDQRVPFEELEKLSARYPVAVNRVTPEGSNVPFASIDEYNSACVAVRHLISIGRKKIAIINRSVQFHFAHIRLDAYLDTLEAEGLEIRPEWQRTVVTADNDGMPCCRELLRIENRPDAIFATSDKLAADAIRAARELNIRVPEDLAVIGFDGDPLAQIYTPSISTIVQPQYQMGKQVCNILIDRIRGEITTSHRAMLDTELIVRNSTLST</sequence>
<dbReference type="EMBL" id="JACRSR010000002">
    <property type="protein sequence ID" value="MBC8531484.1"/>
    <property type="molecule type" value="Genomic_DNA"/>
</dbReference>
<evidence type="ECO:0000313" key="6">
    <source>
        <dbReference type="EMBL" id="MBC8531484.1"/>
    </source>
</evidence>
<dbReference type="Gene3D" id="1.10.260.40">
    <property type="entry name" value="lambda repressor-like DNA-binding domains"/>
    <property type="match status" value="1"/>
</dbReference>
<proteinExistence type="predicted"/>
<dbReference type="SUPFAM" id="SSF53822">
    <property type="entry name" value="Periplasmic binding protein-like I"/>
    <property type="match status" value="1"/>
</dbReference>